<dbReference type="EMBL" id="MRWU01000003">
    <property type="protein sequence ID" value="OSX94732.1"/>
    <property type="molecule type" value="Genomic_DNA"/>
</dbReference>
<evidence type="ECO:0000313" key="9">
    <source>
        <dbReference type="EMBL" id="TKI86632.1"/>
    </source>
</evidence>
<evidence type="ECO:0000313" key="1">
    <source>
        <dbReference type="EMBL" id="ARJ23519.1"/>
    </source>
</evidence>
<keyword evidence="20" id="KW-1185">Reference proteome</keyword>
<evidence type="ECO:0000313" key="15">
    <source>
        <dbReference type="Proteomes" id="UP000194131"/>
    </source>
</evidence>
<evidence type="ECO:0000313" key="19">
    <source>
        <dbReference type="Proteomes" id="UP000437562"/>
    </source>
</evidence>
<reference evidence="1 14" key="6">
    <citation type="submission" date="2017-04" db="EMBL/GenBank/DDBJ databases">
        <title>The Characteristic of a Fine Plant Growth-Promoting Rhizobacteria Bacillus mycoides Gnyt1 and its Whole Genome Sequencing Analysis.</title>
        <authorList>
            <person name="Li J.H."/>
            <person name="Yao T."/>
        </authorList>
    </citation>
    <scope>NUCLEOTIDE SEQUENCE [LARGE SCALE GENOMIC DNA]</scope>
    <source>
        <strain evidence="1 14">Gnyt1</strain>
    </source>
</reference>
<accession>A0A0B5S8S4</accession>
<dbReference type="Proteomes" id="UP000190696">
    <property type="component" value="Unassembled WGS sequence"/>
</dbReference>
<proteinExistence type="predicted"/>
<evidence type="ECO:0000313" key="8">
    <source>
        <dbReference type="EMBL" id="REF40332.1"/>
    </source>
</evidence>
<reference evidence="3 12" key="2">
    <citation type="submission" date="2016-05" db="EMBL/GenBank/DDBJ databases">
        <title>Bacillus thuringiensis and Bacillus weihenstephanensis as novel biocontrol agents of wilt causing Verticillium species.</title>
        <authorList>
            <person name="Hollensteiner J."/>
            <person name="Wemheuer F."/>
            <person name="Harting R."/>
            <person name="Kolarzyk A."/>
            <person name="Diaz-Valerio S."/>
            <person name="Poehlein A."/>
            <person name="Brzuszkiewicz E."/>
            <person name="Nesemann K."/>
            <person name="Braus-Stromeyer S."/>
            <person name="Braus G."/>
            <person name="Daniel R."/>
            <person name="Liesegang H."/>
        </authorList>
    </citation>
    <scope>NUCLEOTIDE SEQUENCE [LARGE SCALE GENOMIC DNA]</scope>
    <source>
        <strain evidence="3 12">GOE11</strain>
    </source>
</reference>
<dbReference type="InterPro" id="IPR012349">
    <property type="entry name" value="Split_barrel_FMN-bd"/>
</dbReference>
<dbReference type="Proteomes" id="UP000437562">
    <property type="component" value="Unassembled WGS sequence"/>
</dbReference>
<reference evidence="2 11" key="1">
    <citation type="submission" date="2012-04" db="EMBL/GenBank/DDBJ databases">
        <title>The Genome Sequence of Bacillus cereus VD078.</title>
        <authorList>
            <consortium name="The Broad Institute Genome Sequencing Platform"/>
            <consortium name="The Broad Institute Genome Sequencing Center for Infectious Disease"/>
            <person name="Feldgarden M."/>
            <person name="Van der Auwera G.A."/>
            <person name="Mahillon J."/>
            <person name="Duprez V."/>
            <person name="Timmery S."/>
            <person name="Mattelet C."/>
            <person name="Dierick K."/>
            <person name="Sun M."/>
            <person name="Yu Z."/>
            <person name="Zhu L."/>
            <person name="Hu X."/>
            <person name="Shank E.B."/>
            <person name="Swiecicka I."/>
            <person name="Hansen B.M."/>
            <person name="Andrup L."/>
            <person name="Young S.K."/>
            <person name="Zeng Q."/>
            <person name="Gargeya S."/>
            <person name="Fitzgerald M."/>
            <person name="Haas B."/>
            <person name="Abouelleil A."/>
            <person name="Alvarado L."/>
            <person name="Arachchi H.M."/>
            <person name="Berlin A."/>
            <person name="Chapman S.B."/>
            <person name="Goldberg J."/>
            <person name="Griggs A."/>
            <person name="Gujja S."/>
            <person name="Hansen M."/>
            <person name="Howarth C."/>
            <person name="Imamovic A."/>
            <person name="Larimer J."/>
            <person name="McCowen C."/>
            <person name="Montmayeur A."/>
            <person name="Murphy C."/>
            <person name="Neiman D."/>
            <person name="Pearson M."/>
            <person name="Priest M."/>
            <person name="Roberts A."/>
            <person name="Saif S."/>
            <person name="Shea T."/>
            <person name="Sisk P."/>
            <person name="Sykes S."/>
            <person name="Wortman J."/>
            <person name="Nusbaum C."/>
            <person name="Birren B."/>
        </authorList>
    </citation>
    <scope>NUCLEOTIDE SEQUENCE [LARGE SCALE GENOMIC DNA]</scope>
    <source>
        <strain evidence="2 11">VD078</strain>
    </source>
</reference>
<evidence type="ECO:0000313" key="7">
    <source>
        <dbReference type="EMBL" id="QQA14626.1"/>
    </source>
</evidence>
<dbReference type="Gene3D" id="2.30.110.10">
    <property type="entry name" value="Electron Transport, Fmn-binding Protein, Chain A"/>
    <property type="match status" value="1"/>
</dbReference>
<dbReference type="Proteomes" id="UP000006976">
    <property type="component" value="Unassembled WGS sequence"/>
</dbReference>
<evidence type="ECO:0000313" key="2">
    <source>
        <dbReference type="EMBL" id="EJR43464.1"/>
    </source>
</evidence>
<accession>A0A084J3U4</accession>
<evidence type="ECO:0000313" key="17">
    <source>
        <dbReference type="Proteomes" id="UP000256530"/>
    </source>
</evidence>
<dbReference type="EMBL" id="CABWMC010000002">
    <property type="protein sequence ID" value="VXB23422.1"/>
    <property type="molecule type" value="Genomic_DNA"/>
</dbReference>
<evidence type="ECO:0000313" key="10">
    <source>
        <dbReference type="EMBL" id="VXB23422.1"/>
    </source>
</evidence>
<evidence type="ECO:0000313" key="5">
    <source>
        <dbReference type="EMBL" id="OSX94732.1"/>
    </source>
</evidence>
<dbReference type="EMBL" id="SZOD01000109">
    <property type="protein sequence ID" value="TKI86632.1"/>
    <property type="molecule type" value="Genomic_DNA"/>
</dbReference>
<dbReference type="Proteomes" id="UP000256530">
    <property type="component" value="Unassembled WGS sequence"/>
</dbReference>
<accession>A0A653P052</accession>
<reference evidence="6 16" key="3">
    <citation type="submission" date="2016-10" db="EMBL/GenBank/DDBJ databases">
        <title>Genome Sequence of Bacillus weihenstephanensis GM6LP.</title>
        <authorList>
            <person name="Poehlein A."/>
            <person name="Wemheuer F."/>
            <person name="Hollensteiner J."/>
            <person name="Wemheuer B."/>
        </authorList>
    </citation>
    <scope>NUCLEOTIDE SEQUENCE [LARGE SCALE GENOMIC DNA]</scope>
    <source>
        <strain evidence="6 16">GM6LP</strain>
    </source>
</reference>
<reference evidence="9 18" key="8">
    <citation type="journal article" date="2019" name="Environ. Microbiol.">
        <title>An active ?-lactamase is a part of an orchestrated cell wall stress resistance network of Bacillus subtilis and related rhizosphere species.</title>
        <authorList>
            <person name="Bucher T."/>
            <person name="Keren-Paz A."/>
            <person name="Hausser J."/>
            <person name="Olender T."/>
            <person name="Cytryn E."/>
            <person name="Kolodkin-Gal I."/>
        </authorList>
    </citation>
    <scope>NUCLEOTIDE SEQUENCE [LARGE SCALE GENOMIC DNA]</scope>
    <source>
        <strain evidence="9 18">I186</strain>
    </source>
</reference>
<evidence type="ECO:0000313" key="4">
    <source>
        <dbReference type="EMBL" id="OOR08641.1"/>
    </source>
</evidence>
<dbReference type="Proteomes" id="UP000192932">
    <property type="component" value="Chromosome"/>
</dbReference>
<evidence type="ECO:0000313" key="18">
    <source>
        <dbReference type="Proteomes" id="UP000305524"/>
    </source>
</evidence>
<dbReference type="EMBL" id="MKZQ01000020">
    <property type="protein sequence ID" value="PJN71627.1"/>
    <property type="molecule type" value="Genomic_DNA"/>
</dbReference>
<reference evidence="7 20" key="10">
    <citation type="submission" date="2020-12" db="EMBL/GenBank/DDBJ databases">
        <title>FDA dAtabase for Regulatory Grade micrObial Sequences (FDA-ARGOS): Supporting development and validation of Infectious Disease Dx tests.</title>
        <authorList>
            <person name="Nelson B."/>
            <person name="Plummer A."/>
            <person name="Tallon L."/>
            <person name="Sadzewicz L."/>
            <person name="Zhao X."/>
            <person name="Boylan J."/>
            <person name="Ott S."/>
            <person name="Bowen H."/>
            <person name="Vavikolanu K."/>
            <person name="Mehta A."/>
            <person name="Aluvathingal J."/>
            <person name="Nadendla S."/>
            <person name="Myers T."/>
            <person name="Yan Y."/>
            <person name="Sichtig H."/>
        </authorList>
    </citation>
    <scope>NUCLEOTIDE SEQUENCE [LARGE SCALE GENOMIC DNA]</scope>
    <source>
        <strain evidence="7 20">FDAARGOS_924</strain>
    </source>
</reference>
<dbReference type="EMBL" id="LXLX01000048">
    <property type="protein sequence ID" value="OFD89427.1"/>
    <property type="molecule type" value="Genomic_DNA"/>
</dbReference>
<dbReference type="OMA" id="KECIVMI"/>
<accession>C2Q000</accession>
<reference evidence="8 17" key="7">
    <citation type="submission" date="2018-08" db="EMBL/GenBank/DDBJ databases">
        <title>Freshwater and sediment microbial communities from various areas in North America, analyzing microbe dynamics in response to fracking.</title>
        <authorList>
            <person name="Lamendella R."/>
        </authorList>
    </citation>
    <scope>NUCLEOTIDE SEQUENCE [LARGE SCALE GENOMIC DNA]</scope>
    <source>
        <strain evidence="8 17">DB-1</strain>
    </source>
</reference>
<organism evidence="10 19">
    <name type="scientific">Bacillus mycoides</name>
    <dbReference type="NCBI Taxonomy" id="1405"/>
    <lineage>
        <taxon>Bacteria</taxon>
        <taxon>Bacillati</taxon>
        <taxon>Bacillota</taxon>
        <taxon>Bacilli</taxon>
        <taxon>Bacillales</taxon>
        <taxon>Bacillaceae</taxon>
        <taxon>Bacillus</taxon>
        <taxon>Bacillus cereus group</taxon>
    </lineage>
</organism>
<evidence type="ECO:0000313" key="12">
    <source>
        <dbReference type="Proteomes" id="UP000175835"/>
    </source>
</evidence>
<dbReference type="Proteomes" id="UP000596196">
    <property type="component" value="Chromosome"/>
</dbReference>
<dbReference type="RefSeq" id="WP_002014791.1">
    <property type="nucleotide sequence ID" value="NZ_CAKJWQ010000011.1"/>
</dbReference>
<name>A0A084J3U4_BACMY</name>
<evidence type="ECO:0000313" key="3">
    <source>
        <dbReference type="EMBL" id="OFD89427.1"/>
    </source>
</evidence>
<accession>J8FJ57</accession>
<dbReference type="SUPFAM" id="SSF50475">
    <property type="entry name" value="FMN-binding split barrel"/>
    <property type="match status" value="1"/>
</dbReference>
<dbReference type="EMBL" id="QTTY01000003">
    <property type="protein sequence ID" value="REF40332.1"/>
    <property type="molecule type" value="Genomic_DNA"/>
</dbReference>
<evidence type="ECO:0000313" key="11">
    <source>
        <dbReference type="Proteomes" id="UP000006976"/>
    </source>
</evidence>
<reference evidence="5 15" key="4">
    <citation type="submission" date="2016-12" db="EMBL/GenBank/DDBJ databases">
        <title>Genome Sequences of Twelve Sporeforming Bacillus Species Isolated from Foods.</title>
        <authorList>
            <person name="De Jong A."/>
            <person name="Holsappel S."/>
            <person name="Kuipers O.P."/>
        </authorList>
    </citation>
    <scope>NUCLEOTIDE SEQUENCE [LARGE SCALE GENOMIC DNA]</scope>
    <source>
        <strain evidence="5 15">S3E15</strain>
    </source>
</reference>
<evidence type="ECO:0000313" key="20">
    <source>
        <dbReference type="Proteomes" id="UP000596196"/>
    </source>
</evidence>
<evidence type="ECO:0000313" key="14">
    <source>
        <dbReference type="Proteomes" id="UP000192932"/>
    </source>
</evidence>
<dbReference type="PATRIC" id="fig|86662.23.peg.4080"/>
<evidence type="ECO:0000313" key="13">
    <source>
        <dbReference type="Proteomes" id="UP000190696"/>
    </source>
</evidence>
<dbReference type="EMBL" id="CP020743">
    <property type="protein sequence ID" value="ARJ23519.1"/>
    <property type="molecule type" value="Genomic_DNA"/>
</dbReference>
<dbReference type="Proteomes" id="UP000236165">
    <property type="component" value="Unassembled WGS sequence"/>
</dbReference>
<evidence type="ECO:0000313" key="16">
    <source>
        <dbReference type="Proteomes" id="UP000236165"/>
    </source>
</evidence>
<gene>
    <name evidence="1" type="ORF">B7492_20980</name>
    <name evidence="10" type="ORF">BACI71_100497</name>
    <name evidence="6" type="ORF">BACWE_19770</name>
    <name evidence="4" type="ORF">BW900_01505</name>
    <name evidence="3" type="ORF">BWGOE11_40910</name>
    <name evidence="8" type="ORF">DET55_103230</name>
    <name evidence="9" type="ORF">FC701_05155</name>
    <name evidence="7" type="ORF">I6G81_19760</name>
    <name evidence="2" type="ORF">III_01539</name>
    <name evidence="5" type="ORF">S3E15_03330</name>
</gene>
<dbReference type="Proteomes" id="UP000175835">
    <property type="component" value="Unassembled WGS sequence"/>
</dbReference>
<protein>
    <submittedName>
        <fullName evidence="7 8">Pyridoxamine 5'-phosphate oxidase</fullName>
    </submittedName>
    <submittedName>
        <fullName evidence="10">Pyridoxamine 5'-phosphate oxidase-related FMN-binding</fullName>
    </submittedName>
</protein>
<sequence length="151" mass="16782">MANVVEPTLTGDLVQSLRKECIVMIATTDFEKQIPNVSAISWVYAVSETSIRFAVDQRSRIVGNIRHSAGVVLTIMANESVFSISGESEILTDRMEGIPLKLTVVEVNVQEVRDVMFYGAKLATEPTYEKTYDLRAAKKLDNQVLVGMKEL</sequence>
<reference evidence="4 13" key="5">
    <citation type="submission" date="2017-01" db="EMBL/GenBank/DDBJ databases">
        <title>Bacillus cereus isolates.</title>
        <authorList>
            <person name="Beno S.M."/>
        </authorList>
    </citation>
    <scope>NUCLEOTIDE SEQUENCE [LARGE SCALE GENOMIC DNA]</scope>
    <source>
        <strain evidence="4 13">FSL W7-1108</strain>
    </source>
</reference>
<dbReference type="AlphaFoldDB" id="A0A084J3U4"/>
<dbReference type="GeneID" id="66266482"/>
<dbReference type="EMBL" id="CP065877">
    <property type="protein sequence ID" value="QQA14626.1"/>
    <property type="molecule type" value="Genomic_DNA"/>
</dbReference>
<dbReference type="KEGG" id="bmyo:BG05_2073"/>
<dbReference type="Proteomes" id="UP000305524">
    <property type="component" value="Unassembled WGS sequence"/>
</dbReference>
<evidence type="ECO:0000313" key="6">
    <source>
        <dbReference type="EMBL" id="PJN71627.1"/>
    </source>
</evidence>
<reference evidence="10 19" key="9">
    <citation type="submission" date="2019-10" db="EMBL/GenBank/DDBJ databases">
        <authorList>
            <person name="Karimi E."/>
        </authorList>
    </citation>
    <scope>NUCLEOTIDE SEQUENCE [LARGE SCALE GENOMIC DNA]</scope>
    <source>
        <strain evidence="10">Bacillus sp. 71</strain>
    </source>
</reference>
<dbReference type="NCBIfam" id="NF005232">
    <property type="entry name" value="PRK06733.1"/>
    <property type="match status" value="1"/>
</dbReference>
<dbReference type="Proteomes" id="UP000194131">
    <property type="component" value="Unassembled WGS sequence"/>
</dbReference>
<dbReference type="EMBL" id="MUAI01000001">
    <property type="protein sequence ID" value="OOR08641.1"/>
    <property type="molecule type" value="Genomic_DNA"/>
</dbReference>
<dbReference type="EMBL" id="AHEV01000009">
    <property type="protein sequence ID" value="EJR43464.1"/>
    <property type="molecule type" value="Genomic_DNA"/>
</dbReference>